<name>A0A1G2B762_9BACT</name>
<dbReference type="GO" id="GO:0016853">
    <property type="term" value="F:isomerase activity"/>
    <property type="evidence" value="ECO:0007669"/>
    <property type="project" value="UniProtKB-KW"/>
</dbReference>
<dbReference type="STRING" id="1798543.A2898_02885"/>
<dbReference type="NCBIfam" id="TIGR00236">
    <property type="entry name" value="wecB"/>
    <property type="match status" value="1"/>
</dbReference>
<dbReference type="SUPFAM" id="SSF53756">
    <property type="entry name" value="UDP-Glycosyltransferase/glycogen phosphorylase"/>
    <property type="match status" value="1"/>
</dbReference>
<evidence type="ECO:0000313" key="4">
    <source>
        <dbReference type="Proteomes" id="UP000179164"/>
    </source>
</evidence>
<dbReference type="Gene3D" id="3.40.50.2000">
    <property type="entry name" value="Glycogen Phosphorylase B"/>
    <property type="match status" value="2"/>
</dbReference>
<reference evidence="3 4" key="1">
    <citation type="journal article" date="2016" name="Nat. Commun.">
        <title>Thousands of microbial genomes shed light on interconnected biogeochemical processes in an aquifer system.</title>
        <authorList>
            <person name="Anantharaman K."/>
            <person name="Brown C.T."/>
            <person name="Hug L.A."/>
            <person name="Sharon I."/>
            <person name="Castelle C.J."/>
            <person name="Probst A.J."/>
            <person name="Thomas B.C."/>
            <person name="Singh A."/>
            <person name="Wilkins M.J."/>
            <person name="Karaoz U."/>
            <person name="Brodie E.L."/>
            <person name="Williams K.H."/>
            <person name="Hubbard S.S."/>
            <person name="Banfield J.F."/>
        </authorList>
    </citation>
    <scope>NUCLEOTIDE SEQUENCE [LARGE SCALE GENOMIC DNA]</scope>
</reference>
<dbReference type="InterPro" id="IPR029767">
    <property type="entry name" value="WecB-like"/>
</dbReference>
<dbReference type="InterPro" id="IPR003331">
    <property type="entry name" value="UDP_GlcNAc_Epimerase_2_dom"/>
</dbReference>
<dbReference type="EMBL" id="MHKE01000002">
    <property type="protein sequence ID" value="OGY85048.1"/>
    <property type="molecule type" value="Genomic_DNA"/>
</dbReference>
<dbReference type="PANTHER" id="PTHR43174">
    <property type="entry name" value="UDP-N-ACETYLGLUCOSAMINE 2-EPIMERASE"/>
    <property type="match status" value="1"/>
</dbReference>
<dbReference type="CDD" id="cd03786">
    <property type="entry name" value="GTB_UDP-GlcNAc_2-Epimerase"/>
    <property type="match status" value="1"/>
</dbReference>
<protein>
    <submittedName>
        <fullName evidence="3">UDP-N-acetylglucosamine 2-epimerase</fullName>
    </submittedName>
</protein>
<dbReference type="AlphaFoldDB" id="A0A1G2B762"/>
<feature type="domain" description="UDP-N-acetylglucosamine 2-epimerase" evidence="2">
    <location>
        <begin position="25"/>
        <end position="352"/>
    </location>
</feature>
<organism evidence="3 4">
    <name type="scientific">Candidatus Kerfeldbacteria bacterium RIFCSPLOWO2_01_FULL_48_11</name>
    <dbReference type="NCBI Taxonomy" id="1798543"/>
    <lineage>
        <taxon>Bacteria</taxon>
        <taxon>Candidatus Kerfeldiibacteriota</taxon>
    </lineage>
</organism>
<comment type="caution">
    <text evidence="3">The sequence shown here is derived from an EMBL/GenBank/DDBJ whole genome shotgun (WGS) entry which is preliminary data.</text>
</comment>
<evidence type="ECO:0000313" key="3">
    <source>
        <dbReference type="EMBL" id="OGY85048.1"/>
    </source>
</evidence>
<evidence type="ECO:0000259" key="2">
    <source>
        <dbReference type="Pfam" id="PF02350"/>
    </source>
</evidence>
<comment type="similarity">
    <text evidence="1">Belongs to the UDP-N-acetylglucosamine 2-epimerase family.</text>
</comment>
<evidence type="ECO:0000256" key="1">
    <source>
        <dbReference type="RuleBase" id="RU003513"/>
    </source>
</evidence>
<accession>A0A1G2B762</accession>
<dbReference type="PANTHER" id="PTHR43174:SF1">
    <property type="entry name" value="UDP-N-ACETYLGLUCOSAMINE 2-EPIMERASE"/>
    <property type="match status" value="1"/>
</dbReference>
<dbReference type="Proteomes" id="UP000179164">
    <property type="component" value="Unassembled WGS sequence"/>
</dbReference>
<dbReference type="Pfam" id="PF02350">
    <property type="entry name" value="Epimerase_2"/>
    <property type="match status" value="1"/>
</dbReference>
<sequence length="356" mass="40441">MKTIVSVIGTRPQFIKVAPIAYSLHKRYHHILIHTGQHYDYQMSRTFFKELDIPKPEKNLGIASTLHGEQTGRMLIRLEQVLLKEKPNLVIIYGDTNSTLAGALAASKLHIPVAHIEAGMRSYNKMMPEEQNRIIADHLSDICFCSSSISANNLRKENIKRNIYIVGDVMLDTLRYAVKKTRNDAAFLKSHKLALRGYILVTVHRAGNVDHKERLASIVNALNQCNKKVVFPVHPRTRNNLKKFKLLPRLHKRNILLLEPVSYMNMLKLEKSAEMILTDSGGVQKEAYFLKTPCVTLREETEWVETVKNGWNTLVGTNTKTIVKIISGLKKPSHYLPLYGNGKASAKITNVINRFL</sequence>
<proteinExistence type="inferred from homology"/>
<keyword evidence="1" id="KW-0413">Isomerase</keyword>
<gene>
    <name evidence="3" type="ORF">A2898_02885</name>
</gene>